<dbReference type="EMBL" id="JACIVI010000002">
    <property type="protein sequence ID" value="MBB1162190.1"/>
    <property type="molecule type" value="Genomic_DNA"/>
</dbReference>
<dbReference type="GO" id="GO:0004803">
    <property type="term" value="F:transposase activity"/>
    <property type="evidence" value="ECO:0007669"/>
    <property type="project" value="TreeGrafter"/>
</dbReference>
<proteinExistence type="predicted"/>
<evidence type="ECO:0000313" key="3">
    <source>
        <dbReference type="Proteomes" id="UP000586093"/>
    </source>
</evidence>
<comment type="caution">
    <text evidence="2">The sequence shown here is derived from an EMBL/GenBank/DDBJ whole genome shotgun (WGS) entry which is preliminary data.</text>
</comment>
<dbReference type="Proteomes" id="UP000586093">
    <property type="component" value="Unassembled WGS sequence"/>
</dbReference>
<protein>
    <submittedName>
        <fullName evidence="2">IS30 family transposase</fullName>
    </submittedName>
</protein>
<evidence type="ECO:0000313" key="2">
    <source>
        <dbReference type="EMBL" id="MBB1162190.1"/>
    </source>
</evidence>
<name>A0A839HRU0_9BURK</name>
<dbReference type="InterPro" id="IPR051917">
    <property type="entry name" value="Transposase-Integrase"/>
</dbReference>
<dbReference type="GO" id="GO:0015074">
    <property type="term" value="P:DNA integration"/>
    <property type="evidence" value="ECO:0007669"/>
    <property type="project" value="InterPro"/>
</dbReference>
<dbReference type="PANTHER" id="PTHR10948:SF23">
    <property type="entry name" value="TRANSPOSASE INSI FOR INSERTION SEQUENCE ELEMENT IS30A-RELATED"/>
    <property type="match status" value="1"/>
</dbReference>
<sequence>MARHEELTAATGMPIYFCDPRSPWQRASNENINGLLRQFLPKGMDLSAVTPQKLAYIEAMINDRPRAVLDYRTPREVYTELVQNALAARVKQYPPGAALQS</sequence>
<feature type="domain" description="Integrase catalytic" evidence="1">
    <location>
        <begin position="1"/>
        <end position="82"/>
    </location>
</feature>
<dbReference type="InterPro" id="IPR053392">
    <property type="entry name" value="Transposase_IS30-like"/>
</dbReference>
<dbReference type="InterPro" id="IPR012337">
    <property type="entry name" value="RNaseH-like_sf"/>
</dbReference>
<dbReference type="GO" id="GO:0005829">
    <property type="term" value="C:cytosol"/>
    <property type="evidence" value="ECO:0007669"/>
    <property type="project" value="TreeGrafter"/>
</dbReference>
<dbReference type="PROSITE" id="PS50994">
    <property type="entry name" value="INTEGRASE"/>
    <property type="match status" value="1"/>
</dbReference>
<gene>
    <name evidence="2" type="ORF">H4F90_09365</name>
</gene>
<accession>A0A839HRU0</accession>
<dbReference type="AlphaFoldDB" id="A0A839HRU0"/>
<dbReference type="NCBIfam" id="NF033563">
    <property type="entry name" value="transpos_IS30"/>
    <property type="match status" value="1"/>
</dbReference>
<dbReference type="Gene3D" id="3.30.420.10">
    <property type="entry name" value="Ribonuclease H-like superfamily/Ribonuclease H"/>
    <property type="match status" value="1"/>
</dbReference>
<dbReference type="GO" id="GO:0003676">
    <property type="term" value="F:nucleic acid binding"/>
    <property type="evidence" value="ECO:0007669"/>
    <property type="project" value="InterPro"/>
</dbReference>
<dbReference type="GO" id="GO:0032196">
    <property type="term" value="P:transposition"/>
    <property type="evidence" value="ECO:0007669"/>
    <property type="project" value="TreeGrafter"/>
</dbReference>
<evidence type="ECO:0000259" key="1">
    <source>
        <dbReference type="PROSITE" id="PS50994"/>
    </source>
</evidence>
<reference evidence="2 3" key="1">
    <citation type="submission" date="2020-08" db="EMBL/GenBank/DDBJ databases">
        <title>Aquariorum lacteus gen. nov., sp. nov., a new member of the family Comamonadaceae, isolated from freshwater aquarium.</title>
        <authorList>
            <person name="Chun S.-J."/>
        </authorList>
    </citation>
    <scope>NUCLEOTIDE SEQUENCE [LARGE SCALE GENOMIC DNA]</scope>
    <source>
        <strain evidence="2 3">SJAQ100</strain>
    </source>
</reference>
<dbReference type="InterPro" id="IPR036397">
    <property type="entry name" value="RNaseH_sf"/>
</dbReference>
<dbReference type="InterPro" id="IPR001584">
    <property type="entry name" value="Integrase_cat-core"/>
</dbReference>
<organism evidence="2 3">
    <name type="scientific">Aquariibacter albus</name>
    <dbReference type="NCBI Taxonomy" id="2759899"/>
    <lineage>
        <taxon>Bacteria</taxon>
        <taxon>Pseudomonadati</taxon>
        <taxon>Pseudomonadota</taxon>
        <taxon>Betaproteobacteria</taxon>
        <taxon>Burkholderiales</taxon>
        <taxon>Sphaerotilaceae</taxon>
        <taxon>Aquariibacter</taxon>
    </lineage>
</organism>
<dbReference type="SUPFAM" id="SSF53098">
    <property type="entry name" value="Ribonuclease H-like"/>
    <property type="match status" value="1"/>
</dbReference>
<keyword evidence="3" id="KW-1185">Reference proteome</keyword>
<dbReference type="PANTHER" id="PTHR10948">
    <property type="entry name" value="TRANSPOSASE"/>
    <property type="match status" value="1"/>
</dbReference>